<dbReference type="GO" id="GO:0008236">
    <property type="term" value="F:serine-type peptidase activity"/>
    <property type="evidence" value="ECO:0007669"/>
    <property type="project" value="UniProtKB-KW"/>
</dbReference>
<keyword evidence="10" id="KW-1185">Reference proteome</keyword>
<dbReference type="InterPro" id="IPR036055">
    <property type="entry name" value="LDL_receptor-like_sf"/>
</dbReference>
<gene>
    <name evidence="9" type="ORF">DPMN_069596</name>
</gene>
<name>A0A9D3YZT6_DREPO</name>
<evidence type="ECO:0000256" key="2">
    <source>
        <dbReference type="ARBA" id="ARBA00022801"/>
    </source>
</evidence>
<dbReference type="EMBL" id="JAIWYP010000014">
    <property type="protein sequence ID" value="KAH3710128.1"/>
    <property type="molecule type" value="Genomic_DNA"/>
</dbReference>
<dbReference type="PROSITE" id="PS50287">
    <property type="entry name" value="SRCR_2"/>
    <property type="match status" value="1"/>
</dbReference>
<dbReference type="Gene3D" id="4.10.400.10">
    <property type="entry name" value="Low-density Lipoprotein Receptor"/>
    <property type="match status" value="1"/>
</dbReference>
<dbReference type="InterPro" id="IPR023415">
    <property type="entry name" value="LDLR_class-A_CS"/>
</dbReference>
<dbReference type="PROSITE" id="PS50068">
    <property type="entry name" value="LDLRA_2"/>
    <property type="match status" value="1"/>
</dbReference>
<dbReference type="SMART" id="SM00192">
    <property type="entry name" value="LDLa"/>
    <property type="match status" value="1"/>
</dbReference>
<feature type="disulfide bond" evidence="6">
    <location>
        <begin position="30"/>
        <end position="45"/>
    </location>
</feature>
<keyword evidence="3" id="KW-0720">Serine protease</keyword>
<dbReference type="GO" id="GO:0006508">
    <property type="term" value="P:proteolysis"/>
    <property type="evidence" value="ECO:0007669"/>
    <property type="project" value="UniProtKB-KW"/>
</dbReference>
<dbReference type="FunFam" id="3.10.250.10:FF:000011">
    <property type="entry name" value="Scavenger receptor class A member 5"/>
    <property type="match status" value="1"/>
</dbReference>
<evidence type="ECO:0000313" key="10">
    <source>
        <dbReference type="Proteomes" id="UP000828390"/>
    </source>
</evidence>
<proteinExistence type="predicted"/>
<organism evidence="9 10">
    <name type="scientific">Dreissena polymorpha</name>
    <name type="common">Zebra mussel</name>
    <name type="synonym">Mytilus polymorpha</name>
    <dbReference type="NCBI Taxonomy" id="45954"/>
    <lineage>
        <taxon>Eukaryota</taxon>
        <taxon>Metazoa</taxon>
        <taxon>Spiralia</taxon>
        <taxon>Lophotrochozoa</taxon>
        <taxon>Mollusca</taxon>
        <taxon>Bivalvia</taxon>
        <taxon>Autobranchia</taxon>
        <taxon>Heteroconchia</taxon>
        <taxon>Euheterodonta</taxon>
        <taxon>Imparidentia</taxon>
        <taxon>Neoheterodontei</taxon>
        <taxon>Myida</taxon>
        <taxon>Dreissenoidea</taxon>
        <taxon>Dreissenidae</taxon>
        <taxon>Dreissena</taxon>
    </lineage>
</organism>
<dbReference type="Gene3D" id="3.10.250.10">
    <property type="entry name" value="SRCR-like domain"/>
    <property type="match status" value="1"/>
</dbReference>
<dbReference type="GO" id="GO:0016020">
    <property type="term" value="C:membrane"/>
    <property type="evidence" value="ECO:0007669"/>
    <property type="project" value="InterPro"/>
</dbReference>
<dbReference type="PROSITE" id="PS01209">
    <property type="entry name" value="LDLRA_1"/>
    <property type="match status" value="1"/>
</dbReference>
<keyword evidence="4 7" id="KW-1015">Disulfide bond</keyword>
<keyword evidence="1" id="KW-0645">Protease</keyword>
<dbReference type="InterPro" id="IPR002172">
    <property type="entry name" value="LDrepeatLR_classA_rpt"/>
</dbReference>
<dbReference type="Pfam" id="PF00530">
    <property type="entry name" value="SRCR"/>
    <property type="match status" value="1"/>
</dbReference>
<evidence type="ECO:0000313" key="9">
    <source>
        <dbReference type="EMBL" id="KAH3710128.1"/>
    </source>
</evidence>
<evidence type="ECO:0000259" key="8">
    <source>
        <dbReference type="PROSITE" id="PS50287"/>
    </source>
</evidence>
<feature type="disulfide bond" evidence="6">
    <location>
        <begin position="11"/>
        <end position="23"/>
    </location>
</feature>
<protein>
    <recommendedName>
        <fullName evidence="8">SRCR domain-containing protein</fullName>
    </recommendedName>
</protein>
<dbReference type="InterPro" id="IPR001190">
    <property type="entry name" value="SRCR"/>
</dbReference>
<dbReference type="SUPFAM" id="SSF57424">
    <property type="entry name" value="LDL receptor-like module"/>
    <property type="match status" value="1"/>
</dbReference>
<dbReference type="PANTHER" id="PTHR48071">
    <property type="entry name" value="SRCR DOMAIN-CONTAINING PROTEIN"/>
    <property type="match status" value="1"/>
</dbReference>
<feature type="domain" description="SRCR" evidence="8">
    <location>
        <begin position="50"/>
        <end position="148"/>
    </location>
</feature>
<reference evidence="9" key="2">
    <citation type="submission" date="2020-11" db="EMBL/GenBank/DDBJ databases">
        <authorList>
            <person name="McCartney M.A."/>
            <person name="Auch B."/>
            <person name="Kono T."/>
            <person name="Mallez S."/>
            <person name="Becker A."/>
            <person name="Gohl D.M."/>
            <person name="Silverstein K.A.T."/>
            <person name="Koren S."/>
            <person name="Bechman K.B."/>
            <person name="Herman A."/>
            <person name="Abrahante J.E."/>
            <person name="Garbe J."/>
        </authorList>
    </citation>
    <scope>NUCLEOTIDE SEQUENCE</scope>
    <source>
        <strain evidence="9">Duluth1</strain>
        <tissue evidence="9">Whole animal</tissue>
    </source>
</reference>
<evidence type="ECO:0000256" key="4">
    <source>
        <dbReference type="ARBA" id="ARBA00023157"/>
    </source>
</evidence>
<evidence type="ECO:0000256" key="7">
    <source>
        <dbReference type="PROSITE-ProRule" id="PRU00196"/>
    </source>
</evidence>
<dbReference type="AlphaFoldDB" id="A0A9D3YZT6"/>
<comment type="caution">
    <text evidence="9">The sequence shown here is derived from an EMBL/GenBank/DDBJ whole genome shotgun (WGS) entry which is preliminary data.</text>
</comment>
<sequence>MVVDNFNRLTCRLKEFTCSDGQCVGASSVCDSHCHCGICDDEHNCTSWRIRLVNGTHYFGRVDLTTNRLTGTVCDRSWDNSDATVVCKSLGFRFGHSVPRGYYGYGTGPIWLDDVDCTGDETALSSCRHGGLGVSNCEHTNDAGVICMNDMPTVPKQVTGPLTRREDYILVK</sequence>
<dbReference type="SUPFAM" id="SSF56487">
    <property type="entry name" value="SRCR-like"/>
    <property type="match status" value="1"/>
</dbReference>
<evidence type="ECO:0000256" key="5">
    <source>
        <dbReference type="ARBA" id="ARBA00023180"/>
    </source>
</evidence>
<feature type="disulfide bond" evidence="7">
    <location>
        <begin position="117"/>
        <end position="127"/>
    </location>
</feature>
<evidence type="ECO:0000256" key="1">
    <source>
        <dbReference type="ARBA" id="ARBA00022670"/>
    </source>
</evidence>
<evidence type="ECO:0000256" key="6">
    <source>
        <dbReference type="PROSITE-ProRule" id="PRU00124"/>
    </source>
</evidence>
<dbReference type="CDD" id="cd00112">
    <property type="entry name" value="LDLa"/>
    <property type="match status" value="1"/>
</dbReference>
<dbReference type="PANTHER" id="PTHR48071:SF18">
    <property type="entry name" value="DELETED IN MALIGNANT BRAIN TUMORS 1 PROTEIN-RELATED"/>
    <property type="match status" value="1"/>
</dbReference>
<evidence type="ECO:0000256" key="3">
    <source>
        <dbReference type="ARBA" id="ARBA00022825"/>
    </source>
</evidence>
<keyword evidence="5" id="KW-0325">Glycoprotein</keyword>
<dbReference type="Proteomes" id="UP000828390">
    <property type="component" value="Unassembled WGS sequence"/>
</dbReference>
<dbReference type="InterPro" id="IPR036772">
    <property type="entry name" value="SRCR-like_dom_sf"/>
</dbReference>
<reference evidence="9" key="1">
    <citation type="journal article" date="2019" name="bioRxiv">
        <title>The Genome of the Zebra Mussel, Dreissena polymorpha: A Resource for Invasive Species Research.</title>
        <authorList>
            <person name="McCartney M.A."/>
            <person name="Auch B."/>
            <person name="Kono T."/>
            <person name="Mallez S."/>
            <person name="Zhang Y."/>
            <person name="Obille A."/>
            <person name="Becker A."/>
            <person name="Abrahante J.E."/>
            <person name="Garbe J."/>
            <person name="Badalamenti J.P."/>
            <person name="Herman A."/>
            <person name="Mangelson H."/>
            <person name="Liachko I."/>
            <person name="Sullivan S."/>
            <person name="Sone E.D."/>
            <person name="Koren S."/>
            <person name="Silverstein K.A.T."/>
            <person name="Beckman K.B."/>
            <person name="Gohl D.M."/>
        </authorList>
    </citation>
    <scope>NUCLEOTIDE SEQUENCE</scope>
    <source>
        <strain evidence="9">Duluth1</strain>
        <tissue evidence="9">Whole animal</tissue>
    </source>
</reference>
<dbReference type="PRINTS" id="PR00258">
    <property type="entry name" value="SPERACTRCPTR"/>
</dbReference>
<accession>A0A9D3YZT6</accession>
<keyword evidence="2" id="KW-0378">Hydrolase</keyword>
<dbReference type="SMART" id="SM00202">
    <property type="entry name" value="SR"/>
    <property type="match status" value="1"/>
</dbReference>
<feature type="disulfide bond" evidence="6">
    <location>
        <begin position="18"/>
        <end position="36"/>
    </location>
</feature>
<comment type="caution">
    <text evidence="7">Lacks conserved residue(s) required for the propagation of feature annotation.</text>
</comment>